<comment type="caution">
    <text evidence="1">The sequence shown here is derived from an EMBL/GenBank/DDBJ whole genome shotgun (WGS) entry which is preliminary data.</text>
</comment>
<evidence type="ECO:0000313" key="2">
    <source>
        <dbReference type="Proteomes" id="UP000004521"/>
    </source>
</evidence>
<dbReference type="Proteomes" id="UP000004521">
    <property type="component" value="Chromosome I"/>
</dbReference>
<dbReference type="EMBL" id="AHIH01000003">
    <property type="protein sequence ID" value="EHN70926.1"/>
    <property type="molecule type" value="Genomic_DNA"/>
</dbReference>
<accession>A0AAV3EVT5</accession>
<gene>
    <name evidence="1" type="ORF">VFSR5_0706</name>
</gene>
<dbReference type="AlphaFoldDB" id="A0AAV3EVT5"/>
<organism evidence="1 2">
    <name type="scientific">Aliivibrio fischeri SR5</name>
    <dbReference type="NCBI Taxonomy" id="1088719"/>
    <lineage>
        <taxon>Bacteria</taxon>
        <taxon>Pseudomonadati</taxon>
        <taxon>Pseudomonadota</taxon>
        <taxon>Gammaproteobacteria</taxon>
        <taxon>Vibrionales</taxon>
        <taxon>Vibrionaceae</taxon>
        <taxon>Aliivibrio</taxon>
    </lineage>
</organism>
<evidence type="ECO:0000313" key="1">
    <source>
        <dbReference type="EMBL" id="EHN70926.1"/>
    </source>
</evidence>
<reference evidence="1 2" key="1">
    <citation type="journal article" date="2012" name="J. Bacteriol.">
        <title>Draft Genome Sequence of Vibrio fischeri SR5, a Strain Isolated from the Light Organ of the Mediterranean Squid Sepiola robusta.</title>
        <authorList>
            <person name="Gyllborg M.C."/>
            <person name="Sahl J.W."/>
            <person name="Cronin D.C.III."/>
            <person name="Rasko D.A."/>
            <person name="Mandel M.J."/>
        </authorList>
    </citation>
    <scope>NUCLEOTIDE SEQUENCE [LARGE SCALE GENOMIC DNA]</scope>
    <source>
        <strain evidence="1 2">SR5</strain>
    </source>
</reference>
<name>A0AAV3EVT5_ALIFS</name>
<sequence>MKVVVMNKLDKGKSLLLDKEQPKALCHQKAPVDETVNTWDLLTDEQQQDILSHLSEIPFQ</sequence>
<protein>
    <submittedName>
        <fullName evidence="1">Uncharacterized protein</fullName>
    </submittedName>
</protein>
<proteinExistence type="predicted"/>